<dbReference type="InterPro" id="IPR052815">
    <property type="entry name" value="PDCD2-like_regulator"/>
</dbReference>
<reference evidence="3" key="1">
    <citation type="submission" date="2025-08" db="UniProtKB">
        <authorList>
            <consortium name="Ensembl"/>
        </authorList>
    </citation>
    <scope>IDENTIFICATION</scope>
</reference>
<name>A0A8C5PXK7_9ANUR</name>
<sequence>MHGCVFGSRDFMMADSTTGQRVLLGFKDVPLEQPLSSWEVSKIGGVPDVPSQVKLAIPACPLCAAALCHVTQLYCPLEGSAFHRVIHMFACCRKECWGKKESWVALRSQCMEEPKPPPAEGSLIQQQESLAATDWCDNADNWGLDEDAVESLPAATAVAQAQSGPVTARDTDCASQLQNLSLADRSDNPLCGGFAFYPYYISVADEEECGSDSDLEHARRLLRDYEKREGLPQEEPESCTGKGEREKYEKQNLRSHDTVFYKFLKKIAPCRQQIIRYSWNGSPLYMSPTERGFQPPPCTRCGGRRVFEFQLMPALVSMLRGTTAVASLEFGTVLVFSCERSCWTWCDGSPAQEYCSVQEDPDQQYFH</sequence>
<dbReference type="GeneTree" id="ENSGT00940000158339"/>
<dbReference type="GO" id="GO:0005737">
    <property type="term" value="C:cytoplasm"/>
    <property type="evidence" value="ECO:0007669"/>
    <property type="project" value="InterPro"/>
</dbReference>
<dbReference type="Pfam" id="PF04194">
    <property type="entry name" value="PDCD2_C"/>
    <property type="match status" value="1"/>
</dbReference>
<evidence type="ECO:0000313" key="4">
    <source>
        <dbReference type="Proteomes" id="UP000694569"/>
    </source>
</evidence>
<organism evidence="3 4">
    <name type="scientific">Leptobrachium leishanense</name>
    <name type="common">Leishan spiny toad</name>
    <dbReference type="NCBI Taxonomy" id="445787"/>
    <lineage>
        <taxon>Eukaryota</taxon>
        <taxon>Metazoa</taxon>
        <taxon>Chordata</taxon>
        <taxon>Craniata</taxon>
        <taxon>Vertebrata</taxon>
        <taxon>Euteleostomi</taxon>
        <taxon>Amphibia</taxon>
        <taxon>Batrachia</taxon>
        <taxon>Anura</taxon>
        <taxon>Pelobatoidea</taxon>
        <taxon>Megophryidae</taxon>
        <taxon>Leptobrachium</taxon>
    </lineage>
</organism>
<dbReference type="Proteomes" id="UP000694569">
    <property type="component" value="Unplaced"/>
</dbReference>
<accession>A0A8C5PXK7</accession>
<proteinExistence type="predicted"/>
<dbReference type="OrthoDB" id="366284at2759"/>
<feature type="region of interest" description="Disordered" evidence="1">
    <location>
        <begin position="226"/>
        <end position="247"/>
    </location>
</feature>
<dbReference type="Ensembl" id="ENSLLET00000030381.1">
    <property type="protein sequence ID" value="ENSLLEP00000029249.1"/>
    <property type="gene ID" value="ENSLLEG00000018557.1"/>
</dbReference>
<evidence type="ECO:0000313" key="3">
    <source>
        <dbReference type="Ensembl" id="ENSLLEP00000029249.1"/>
    </source>
</evidence>
<evidence type="ECO:0000256" key="1">
    <source>
        <dbReference type="SAM" id="MobiDB-lite"/>
    </source>
</evidence>
<feature type="domain" description="Programmed cell death protein 2 C-terminal" evidence="2">
    <location>
        <begin position="257"/>
        <end position="359"/>
    </location>
</feature>
<dbReference type="PANTHER" id="PTHR46421">
    <property type="entry name" value="PROGRAMMED CELL DEATH PROTEIN 2-LIKE"/>
    <property type="match status" value="1"/>
</dbReference>
<reference evidence="3" key="2">
    <citation type="submission" date="2025-09" db="UniProtKB">
        <authorList>
            <consortium name="Ensembl"/>
        </authorList>
    </citation>
    <scope>IDENTIFICATION</scope>
</reference>
<evidence type="ECO:0000259" key="2">
    <source>
        <dbReference type="Pfam" id="PF04194"/>
    </source>
</evidence>
<dbReference type="PANTHER" id="PTHR46421:SF1">
    <property type="entry name" value="PROGRAMMED CELL DEATH PROTEIN 2-LIKE"/>
    <property type="match status" value="1"/>
</dbReference>
<protein>
    <recommendedName>
        <fullName evidence="2">Programmed cell death protein 2 C-terminal domain-containing protein</fullName>
    </recommendedName>
</protein>
<keyword evidence="4" id="KW-1185">Reference proteome</keyword>
<dbReference type="InterPro" id="IPR007320">
    <property type="entry name" value="PDCD2_C"/>
</dbReference>
<dbReference type="GO" id="GO:0006915">
    <property type="term" value="P:apoptotic process"/>
    <property type="evidence" value="ECO:0007669"/>
    <property type="project" value="TreeGrafter"/>
</dbReference>
<dbReference type="AlphaFoldDB" id="A0A8C5PXK7"/>